<dbReference type="SUPFAM" id="SSF53474">
    <property type="entry name" value="alpha/beta-Hydrolases"/>
    <property type="match status" value="1"/>
</dbReference>
<dbReference type="Pfam" id="PF00561">
    <property type="entry name" value="Abhydrolase_1"/>
    <property type="match status" value="1"/>
</dbReference>
<dbReference type="EMBL" id="ML986516">
    <property type="protein sequence ID" value="KAF2272864.1"/>
    <property type="molecule type" value="Genomic_DNA"/>
</dbReference>
<organism evidence="2 3">
    <name type="scientific">Westerdykella ornata</name>
    <dbReference type="NCBI Taxonomy" id="318751"/>
    <lineage>
        <taxon>Eukaryota</taxon>
        <taxon>Fungi</taxon>
        <taxon>Dikarya</taxon>
        <taxon>Ascomycota</taxon>
        <taxon>Pezizomycotina</taxon>
        <taxon>Dothideomycetes</taxon>
        <taxon>Pleosporomycetidae</taxon>
        <taxon>Pleosporales</taxon>
        <taxon>Sporormiaceae</taxon>
        <taxon>Westerdykella</taxon>
    </lineage>
</organism>
<name>A0A6A6J9H9_WESOR</name>
<dbReference type="InterPro" id="IPR000073">
    <property type="entry name" value="AB_hydrolase_1"/>
</dbReference>
<reference evidence="2" key="1">
    <citation type="journal article" date="2020" name="Stud. Mycol.">
        <title>101 Dothideomycetes genomes: a test case for predicting lifestyles and emergence of pathogens.</title>
        <authorList>
            <person name="Haridas S."/>
            <person name="Albert R."/>
            <person name="Binder M."/>
            <person name="Bloem J."/>
            <person name="Labutti K."/>
            <person name="Salamov A."/>
            <person name="Andreopoulos B."/>
            <person name="Baker S."/>
            <person name="Barry K."/>
            <person name="Bills G."/>
            <person name="Bluhm B."/>
            <person name="Cannon C."/>
            <person name="Castanera R."/>
            <person name="Culley D."/>
            <person name="Daum C."/>
            <person name="Ezra D."/>
            <person name="Gonzalez J."/>
            <person name="Henrissat B."/>
            <person name="Kuo A."/>
            <person name="Liang C."/>
            <person name="Lipzen A."/>
            <person name="Lutzoni F."/>
            <person name="Magnuson J."/>
            <person name="Mondo S."/>
            <person name="Nolan M."/>
            <person name="Ohm R."/>
            <person name="Pangilinan J."/>
            <person name="Park H.-J."/>
            <person name="Ramirez L."/>
            <person name="Alfaro M."/>
            <person name="Sun H."/>
            <person name="Tritt A."/>
            <person name="Yoshinaga Y."/>
            <person name="Zwiers L.-H."/>
            <person name="Turgeon B."/>
            <person name="Goodwin S."/>
            <person name="Spatafora J."/>
            <person name="Crous P."/>
            <person name="Grigoriev I."/>
        </authorList>
    </citation>
    <scope>NUCLEOTIDE SEQUENCE</scope>
    <source>
        <strain evidence="2">CBS 379.55</strain>
    </source>
</reference>
<proteinExistence type="predicted"/>
<dbReference type="GO" id="GO:0016787">
    <property type="term" value="F:hydrolase activity"/>
    <property type="evidence" value="ECO:0007669"/>
    <property type="project" value="UniProtKB-KW"/>
</dbReference>
<gene>
    <name evidence="2" type="ORF">EI97DRAFT_503962</name>
</gene>
<dbReference type="RefSeq" id="XP_033650403.1">
    <property type="nucleotide sequence ID" value="XM_033802802.1"/>
</dbReference>
<protein>
    <submittedName>
        <fullName evidence="2">Alpha/beta-hydrolase</fullName>
    </submittedName>
</protein>
<dbReference type="Proteomes" id="UP000800097">
    <property type="component" value="Unassembled WGS sequence"/>
</dbReference>
<dbReference type="AlphaFoldDB" id="A0A6A6J9H9"/>
<evidence type="ECO:0000313" key="2">
    <source>
        <dbReference type="EMBL" id="KAF2272864.1"/>
    </source>
</evidence>
<keyword evidence="2" id="KW-0378">Hydrolase</keyword>
<accession>A0A6A6J9H9</accession>
<dbReference type="GeneID" id="54555977"/>
<sequence>MVTGFNDAFMEKLLAPFLWPGAKAKDSTAMTVFKPPRNSQIRLDNDASATFTLSDGRKLGYAQYGSLTEGTRTFFYLHGHPGSRLEAAWFEELCQRLGARVIGVDRFGVGLSSPHPKGTLLDHAKDVEELAKHLGLASYGVLGISGGGPYALACAASMPPDKLKCVSIVTGMGPADIGFRGAILPLYLGFTFVYPYFPGLVKWYWRRWEPVGRLDLTDEQRLQLILERLGKSKLHPRDRETLDEGVLRMHVRSTRECFSQGFDAVAQDARLMTSKWGFRVEDIREDLEVQLWYGTQDTNIPLRHGEGIAAKLGGRAKLRVEDETHGSMQIRYLEEIVESLVARL</sequence>
<feature type="domain" description="AB hydrolase-1" evidence="1">
    <location>
        <begin position="74"/>
        <end position="175"/>
    </location>
</feature>
<dbReference type="OrthoDB" id="294702at2759"/>
<dbReference type="PANTHER" id="PTHR45763">
    <property type="entry name" value="HYDROLASE, ALPHA/BETA FOLD FAMILY PROTEIN, EXPRESSED-RELATED"/>
    <property type="match status" value="1"/>
</dbReference>
<evidence type="ECO:0000259" key="1">
    <source>
        <dbReference type="Pfam" id="PF00561"/>
    </source>
</evidence>
<dbReference type="InterPro" id="IPR029058">
    <property type="entry name" value="AB_hydrolase_fold"/>
</dbReference>
<dbReference type="PANTHER" id="PTHR45763:SF46">
    <property type="entry name" value="AB HYDROLASE-1 DOMAIN-CONTAINING PROTEIN"/>
    <property type="match status" value="1"/>
</dbReference>
<dbReference type="Gene3D" id="3.40.50.1820">
    <property type="entry name" value="alpha/beta hydrolase"/>
    <property type="match status" value="1"/>
</dbReference>
<keyword evidence="3" id="KW-1185">Reference proteome</keyword>
<evidence type="ECO:0000313" key="3">
    <source>
        <dbReference type="Proteomes" id="UP000800097"/>
    </source>
</evidence>